<feature type="transmembrane region" description="Helical" evidence="1">
    <location>
        <begin position="79"/>
        <end position="98"/>
    </location>
</feature>
<comment type="caution">
    <text evidence="2">The sequence shown here is derived from an EMBL/GenBank/DDBJ whole genome shotgun (WGS) entry which is preliminary data.</text>
</comment>
<dbReference type="EMBL" id="JALJOS010000091">
    <property type="protein sequence ID" value="KAK9816143.1"/>
    <property type="molecule type" value="Genomic_DNA"/>
</dbReference>
<protein>
    <submittedName>
        <fullName evidence="2">Uncharacterized protein</fullName>
    </submittedName>
</protein>
<keyword evidence="1" id="KW-1133">Transmembrane helix</keyword>
<proteinExistence type="predicted"/>
<keyword evidence="3" id="KW-1185">Reference proteome</keyword>
<name>A0AAW1Q660_9CHLO</name>
<gene>
    <name evidence="2" type="ORF">WJX74_007992</name>
</gene>
<reference evidence="2 3" key="1">
    <citation type="journal article" date="2024" name="Nat. Commun.">
        <title>Phylogenomics reveals the evolutionary origins of lichenization in chlorophyte algae.</title>
        <authorList>
            <person name="Puginier C."/>
            <person name="Libourel C."/>
            <person name="Otte J."/>
            <person name="Skaloud P."/>
            <person name="Haon M."/>
            <person name="Grisel S."/>
            <person name="Petersen M."/>
            <person name="Berrin J.G."/>
            <person name="Delaux P.M."/>
            <person name="Dal Grande F."/>
            <person name="Keller J."/>
        </authorList>
    </citation>
    <scope>NUCLEOTIDE SEQUENCE [LARGE SCALE GENOMIC DNA]</scope>
    <source>
        <strain evidence="2 3">SAG 2145</strain>
    </source>
</reference>
<organism evidence="2 3">
    <name type="scientific">Apatococcus lobatus</name>
    <dbReference type="NCBI Taxonomy" id="904363"/>
    <lineage>
        <taxon>Eukaryota</taxon>
        <taxon>Viridiplantae</taxon>
        <taxon>Chlorophyta</taxon>
        <taxon>core chlorophytes</taxon>
        <taxon>Trebouxiophyceae</taxon>
        <taxon>Chlorellales</taxon>
        <taxon>Chlorellaceae</taxon>
        <taxon>Apatococcus</taxon>
    </lineage>
</organism>
<accession>A0AAW1Q660</accession>
<feature type="transmembrane region" description="Helical" evidence="1">
    <location>
        <begin position="119"/>
        <end position="142"/>
    </location>
</feature>
<feature type="transmembrane region" description="Helical" evidence="1">
    <location>
        <begin position="46"/>
        <end position="67"/>
    </location>
</feature>
<keyword evidence="1" id="KW-0472">Membrane</keyword>
<dbReference type="Proteomes" id="UP001438707">
    <property type="component" value="Unassembled WGS sequence"/>
</dbReference>
<sequence length="159" mass="17521">MVDRLQGSSGLGRDAALKAFVDAQRIEQGVRERLSRVDKGRVLKTLLIVLPAVTTVVGILGGFFTVYSSTDCRDSDFGVYSRVFLYTSLSYTITNLILDKSIGMALLRLMRYPGVAFPVYCAQALVTACFLVAMLVLLGLMWRAACPSVVAKIKQRLYQ</sequence>
<evidence type="ECO:0000256" key="1">
    <source>
        <dbReference type="SAM" id="Phobius"/>
    </source>
</evidence>
<evidence type="ECO:0000313" key="2">
    <source>
        <dbReference type="EMBL" id="KAK9816143.1"/>
    </source>
</evidence>
<dbReference type="AlphaFoldDB" id="A0AAW1Q660"/>
<keyword evidence="1" id="KW-0812">Transmembrane</keyword>
<evidence type="ECO:0000313" key="3">
    <source>
        <dbReference type="Proteomes" id="UP001438707"/>
    </source>
</evidence>